<keyword evidence="2" id="KW-0812">Transmembrane</keyword>
<protein>
    <recommendedName>
        <fullName evidence="3">Peptidase M60 domain-containing protein</fullName>
    </recommendedName>
</protein>
<dbReference type="Pfam" id="PF17291">
    <property type="entry name" value="M60-like_N"/>
    <property type="match status" value="1"/>
</dbReference>
<feature type="transmembrane region" description="Helical" evidence="2">
    <location>
        <begin position="1197"/>
        <end position="1219"/>
    </location>
</feature>
<keyword evidence="5" id="KW-1185">Reference proteome</keyword>
<dbReference type="VEuPathDB" id="TrichDB:TRFO_17918"/>
<dbReference type="SMART" id="SM01276">
    <property type="entry name" value="M60-like"/>
    <property type="match status" value="1"/>
</dbReference>
<dbReference type="PROSITE" id="PS51723">
    <property type="entry name" value="PEPTIDASE_M60"/>
    <property type="match status" value="1"/>
</dbReference>
<dbReference type="GeneID" id="94834573"/>
<evidence type="ECO:0000256" key="2">
    <source>
        <dbReference type="SAM" id="Phobius"/>
    </source>
</evidence>
<dbReference type="Proteomes" id="UP000179807">
    <property type="component" value="Unassembled WGS sequence"/>
</dbReference>
<feature type="compositionally biased region" description="Low complexity" evidence="1">
    <location>
        <begin position="1122"/>
        <end position="1145"/>
    </location>
</feature>
<keyword evidence="2" id="KW-1133">Transmembrane helix</keyword>
<name>A0A1J4KM03_9EUKA</name>
<sequence>MFFLQFIVYVSASYSRHGAPGSDKVVHFAPDGFIVLSEVAKPPKAPYIKNANLTKIEIPDGAYPYPGHSYGQGYKNVIYEEAREIRKKYENKKNITQEDLYYHPSAYDQYLITEEVIDNAKRYQVRFMFNNPYSYDHKTAYFLAPGELVTVKLHSQDAVGVIRLRLNYQSDDCDINSGYNRYPILNTFVDLTQETVIFGTPFGGQISFEYMNGFSPDTAKYPVEITLSGVILGPQFIYGITTDEEFEKQLIELPGPFVTFDTGNIIGQGPKTTTKNHIPIRMNDCMFWLRSACELSHQVANDSYGNPQVGRIYKPNGWKFDENTRGGWAVALVGVNYCIFPLDLLPGLTDYGGLLKGSWGIMHELNHHHQTNWGNFGERPDVGGFYPGETTNNLINLIIFAAMSEPEIRIDNGNGSVSRGSNSGNDVESPYFTLKNPELLGFWATLMHSFGIDKLKQVIYDDQHDVDFDKKIYGNDGAALLRFGKIFGFDCSGHFEFYQIGVKNQAALDAIKKLNLTPFHPVANFYTSGFVVNGEEFTTCYPFDIPYGQPYVFPFKNLTGTHEGQGNFTLVEFECPTDRQSAWKLIDEGNFIYQYTPLNDTNFIDKFYLTYYDSTTNLNTTLVGTIRQRYFQGTRVTFSMKDTYNDIVKAYEAALKLTPTSVLGKNDARIPQDTSNTKNELYIYYYAIHLPAGIYSFSLQMQDHGLFYISNTPFDPTKKPETEPLLKGDHFVSNYGYINSEEKEYEEGKYYILLVAYNNGVCYCAPGYKTKGSNQYLDITTKMTVYVTEPPADYDPEPIPYFTEMMGTDYWELDRDFSIDTSKFVILEHPKGQDPISTGYTPYRMFDGRTDLPFFPVWWPGVGKPRVEFPHIYVIDMMTQQQFDVIKYESNGGYLGSHYKMHSHLEIRLSDSRDGLSNNDSIIFSGIYDTDKPEIELEKMVKGQFLKLIIKDNSIDTWDGMKSGSNIVELSFFTKANQNKVLNTTNTITPATHSQIKYSNGVNKTRDGAYYNGYGYIAPSGESIEFTFEIGVDQIIVLGDKWPEMGEATVTIDDGIPADIDRTIYSHDGQSLKFASRSARSPIYISDKLDNTTAHTMKICCTKGKIIFTGFVTNKVTPSPPDISITESPSDISITPSPSDISITPSPLDISITESFDSAKPSSLDSAEPSSLEWSDNPSDNDDGDQSGNSSLTIGQISGIAIGIVAVIAIIVTVVIFMVKKMNSDVGSSLEIEIETNSLFETEIETNSLFETDNNSF</sequence>
<accession>A0A1J4KM03</accession>
<comment type="caution">
    <text evidence="4">The sequence shown here is derived from an EMBL/GenBank/DDBJ whole genome shotgun (WGS) entry which is preliminary data.</text>
</comment>
<dbReference type="AlphaFoldDB" id="A0A1J4KM03"/>
<evidence type="ECO:0000259" key="3">
    <source>
        <dbReference type="PROSITE" id="PS51723"/>
    </source>
</evidence>
<dbReference type="Gene3D" id="3.40.390.80">
    <property type="entry name" value="Peptidase M60, enhancin-like domain 2"/>
    <property type="match status" value="1"/>
</dbReference>
<dbReference type="InterPro" id="IPR035423">
    <property type="entry name" value="M60-like_N"/>
</dbReference>
<dbReference type="RefSeq" id="XP_068365465.1">
    <property type="nucleotide sequence ID" value="XM_068499869.1"/>
</dbReference>
<dbReference type="PANTHER" id="PTHR15730">
    <property type="entry name" value="EXPERIMENTAL AUTOIMMUNE PROSTATITIS ANTIGEN 2-RELATED"/>
    <property type="match status" value="1"/>
</dbReference>
<evidence type="ECO:0000313" key="4">
    <source>
        <dbReference type="EMBL" id="OHT12329.1"/>
    </source>
</evidence>
<reference evidence="4" key="1">
    <citation type="submission" date="2016-10" db="EMBL/GenBank/DDBJ databases">
        <authorList>
            <person name="Benchimol M."/>
            <person name="Almeida L.G."/>
            <person name="Vasconcelos A.T."/>
            <person name="Perreira-Neves A."/>
            <person name="Rosa I.A."/>
            <person name="Tasca T."/>
            <person name="Bogo M.R."/>
            <person name="de Souza W."/>
        </authorList>
    </citation>
    <scope>NUCLEOTIDE SEQUENCE [LARGE SCALE GENOMIC DNA]</scope>
    <source>
        <strain evidence="4">K</strain>
    </source>
</reference>
<proteinExistence type="predicted"/>
<feature type="domain" description="Peptidase M60" evidence="3">
    <location>
        <begin position="134"/>
        <end position="451"/>
    </location>
</feature>
<gene>
    <name evidence="4" type="ORF">TRFO_17918</name>
</gene>
<feature type="region of interest" description="Disordered" evidence="1">
    <location>
        <begin position="1119"/>
        <end position="1145"/>
    </location>
</feature>
<keyword evidence="2" id="KW-0472">Membrane</keyword>
<dbReference type="EMBL" id="MLAK01000566">
    <property type="protein sequence ID" value="OHT12329.1"/>
    <property type="molecule type" value="Genomic_DNA"/>
</dbReference>
<dbReference type="Pfam" id="PF13402">
    <property type="entry name" value="Peptidase_M60"/>
    <property type="match status" value="1"/>
</dbReference>
<dbReference type="OrthoDB" id="10260387at2759"/>
<evidence type="ECO:0000256" key="1">
    <source>
        <dbReference type="SAM" id="MobiDB-lite"/>
    </source>
</evidence>
<feature type="region of interest" description="Disordered" evidence="1">
    <location>
        <begin position="1158"/>
        <end position="1190"/>
    </location>
</feature>
<feature type="compositionally biased region" description="Polar residues" evidence="1">
    <location>
        <begin position="1158"/>
        <end position="1174"/>
    </location>
</feature>
<organism evidence="4 5">
    <name type="scientific">Tritrichomonas foetus</name>
    <dbReference type="NCBI Taxonomy" id="1144522"/>
    <lineage>
        <taxon>Eukaryota</taxon>
        <taxon>Metamonada</taxon>
        <taxon>Parabasalia</taxon>
        <taxon>Tritrichomonadida</taxon>
        <taxon>Tritrichomonadidae</taxon>
        <taxon>Tritrichomonas</taxon>
    </lineage>
</organism>
<evidence type="ECO:0000313" key="5">
    <source>
        <dbReference type="Proteomes" id="UP000179807"/>
    </source>
</evidence>
<dbReference type="InterPro" id="IPR031161">
    <property type="entry name" value="Peptidase_M60_dom"/>
</dbReference>
<dbReference type="PANTHER" id="PTHR15730:SF5">
    <property type="entry name" value="SI:CH211-210B2.2-RELATED"/>
    <property type="match status" value="1"/>
</dbReference>
<dbReference type="InterPro" id="IPR051244">
    <property type="entry name" value="TCAF"/>
</dbReference>